<sequence>MPLMMEDGINVDDLFGEPSSLGLGLPSASPTKGLSQRLDEMRLLGCSQKVAWSKLGCIAYISPDGQRVNVRHLQCQPSDGKWVLSDDSPLFPVTEAHGGHPLVHLCWNESGSDLAVVDSSGRVSIYSILIALNSIAGLRQAAFDPDDDGSQIVGMMWLNIQRSVHAFYQAAKVNSRWAYSAFRRRPIGPFHPTNKAALLCVTRSGLLRLLYQNPDNKWAEISAELKNTGYSDRLLTHAAITATQGGVLIATNSACQKICLYRVQLIWNAPQPDPTQLTQPLLFPVPSFRFAHCKVEMPNNILRRKPNGGENGEHSLPLANSIYSLTRLEIIPGPLDNPAGTTASPWILGVFSKPLHPASNNSEPQMPPSVIVRWQIETSAPQSLHPKFDEVASRKSSGQSKSIMELRRMEDIYCDKFVVSVDQTEYGNALAVTYDDSSIVFHDPKNMAVFNGVEDTNTVTSLAQAGFHCPPDATGIYTSFSPSCCAAVMLDSDGQIHLRLMEHSYGTSGDSYDENKFSVAIAALTLAFCRGCGSDINADDILMTVLRQLPTDAQTLFVSEVYRALPINCNFTVEQDKLMNHTYIPRCLSIQAALGFKDRYKPRSFASTTPWAILHLRHASLLFACLLQYNKAPQHEPHDPEVLRMVLGNTKWALDFLHYILNELLELADDFESVFSDQEAFTQKVKNTASLPLIILLSSMSRAFLRFICRGLRGVYAGYASYASSPDLIGDARIYYAEICQTLDSSPVRVDVYEKFLAGVDSAVRHAYHGAGFGDAERPGPEKELLVNARIPPVLVTAVATILRQTVPALKPEIDRLAIYLGDYSWLGFGSDRRTELYKRRRDVDVLKKTPLRPILPAGQDGTPNIKPAFPQRRRRCARCCEVSSDMHPARSLLSFRMIGKLGLVRSCLCGGMWTLEGQTPTPTVNQAAVRNPPMMTGLAGPG</sequence>
<keyword evidence="5 9" id="KW-0010">Activator</keyword>
<comment type="subunit">
    <text evidence="9">Component of the Mediator complex.</text>
</comment>
<dbReference type="EMBL" id="MVGC01000284">
    <property type="protein sequence ID" value="RJE20695.1"/>
    <property type="molecule type" value="Genomic_DNA"/>
</dbReference>
<dbReference type="PANTHER" id="PTHR13224:SF6">
    <property type="entry name" value="MEDIATOR OF RNA POLYMERASE II TRANSCRIPTION SUBUNIT 16"/>
    <property type="match status" value="1"/>
</dbReference>
<dbReference type="InterPro" id="IPR036322">
    <property type="entry name" value="WD40_repeat_dom_sf"/>
</dbReference>
<keyword evidence="6 9" id="KW-0804">Transcription</keyword>
<comment type="subcellular location">
    <subcellularLocation>
        <location evidence="1 9">Nucleus</location>
    </subcellularLocation>
</comment>
<keyword evidence="7 9" id="KW-0539">Nucleus</keyword>
<dbReference type="InterPro" id="IPR021665">
    <property type="entry name" value="Mediator_Med16_N"/>
</dbReference>
<dbReference type="PANTHER" id="PTHR13224">
    <property type="entry name" value="THYROID HORMONE RECEPTOR-ASSOCIATED PROTEIN-RELATED"/>
    <property type="match status" value="1"/>
</dbReference>
<evidence type="ECO:0000313" key="12">
    <source>
        <dbReference type="EMBL" id="RJE20695.1"/>
    </source>
</evidence>
<reference evidence="13" key="1">
    <citation type="submission" date="2017-02" db="EMBL/GenBank/DDBJ databases">
        <authorList>
            <person name="Tafer H."/>
            <person name="Lopandic K."/>
        </authorList>
    </citation>
    <scope>NUCLEOTIDE SEQUENCE [LARGE SCALE GENOMIC DNA]</scope>
    <source>
        <strain evidence="13">CBS 366.77</strain>
    </source>
</reference>
<organism evidence="12 13">
    <name type="scientific">Aspergillus sclerotialis</name>
    <dbReference type="NCBI Taxonomy" id="2070753"/>
    <lineage>
        <taxon>Eukaryota</taxon>
        <taxon>Fungi</taxon>
        <taxon>Dikarya</taxon>
        <taxon>Ascomycota</taxon>
        <taxon>Pezizomycotina</taxon>
        <taxon>Eurotiomycetes</taxon>
        <taxon>Eurotiomycetidae</taxon>
        <taxon>Eurotiales</taxon>
        <taxon>Aspergillaceae</taxon>
        <taxon>Aspergillus</taxon>
        <taxon>Aspergillus subgen. Polypaecilum</taxon>
    </lineage>
</organism>
<evidence type="ECO:0000256" key="6">
    <source>
        <dbReference type="ARBA" id="ARBA00023163"/>
    </source>
</evidence>
<evidence type="ECO:0000256" key="3">
    <source>
        <dbReference type="ARBA" id="ARBA00019614"/>
    </source>
</evidence>
<evidence type="ECO:0000256" key="4">
    <source>
        <dbReference type="ARBA" id="ARBA00023015"/>
    </source>
</evidence>
<evidence type="ECO:0000256" key="1">
    <source>
        <dbReference type="ARBA" id="ARBA00004123"/>
    </source>
</evidence>
<keyword evidence="4 9" id="KW-0805">Transcription regulation</keyword>
<evidence type="ECO:0000256" key="7">
    <source>
        <dbReference type="ARBA" id="ARBA00023242"/>
    </source>
</evidence>
<evidence type="ECO:0000256" key="9">
    <source>
        <dbReference type="RuleBase" id="RU364149"/>
    </source>
</evidence>
<dbReference type="InterPro" id="IPR048339">
    <property type="entry name" value="Mediator_Med16_C"/>
</dbReference>
<proteinExistence type="inferred from homology"/>
<evidence type="ECO:0000256" key="8">
    <source>
        <dbReference type="ARBA" id="ARBA00032015"/>
    </source>
</evidence>
<dbReference type="OrthoDB" id="4139168at2759"/>
<dbReference type="GO" id="GO:0016592">
    <property type="term" value="C:mediator complex"/>
    <property type="evidence" value="ECO:0007669"/>
    <property type="project" value="InterPro"/>
</dbReference>
<dbReference type="InterPro" id="IPR048338">
    <property type="entry name" value="Mediator_Med16"/>
</dbReference>
<dbReference type="Pfam" id="PF20719">
    <property type="entry name" value="Med16_C"/>
    <property type="match status" value="1"/>
</dbReference>
<evidence type="ECO:0000259" key="10">
    <source>
        <dbReference type="Pfam" id="PF11635"/>
    </source>
</evidence>
<dbReference type="SUPFAM" id="SSF50978">
    <property type="entry name" value="WD40 repeat-like"/>
    <property type="match status" value="1"/>
</dbReference>
<dbReference type="STRING" id="2070753.A0A3A2ZRU4"/>
<evidence type="ECO:0000259" key="11">
    <source>
        <dbReference type="Pfam" id="PF20719"/>
    </source>
</evidence>
<protein>
    <recommendedName>
        <fullName evidence="3 9">Mediator of RNA polymerase II transcription subunit 16</fullName>
    </recommendedName>
    <alternativeName>
        <fullName evidence="8 9">Mediator complex subunit 16</fullName>
    </alternativeName>
</protein>
<evidence type="ECO:0000256" key="2">
    <source>
        <dbReference type="ARBA" id="ARBA00006543"/>
    </source>
</evidence>
<evidence type="ECO:0000256" key="5">
    <source>
        <dbReference type="ARBA" id="ARBA00023159"/>
    </source>
</evidence>
<gene>
    <name evidence="9" type="primary">MED16</name>
    <name evidence="12" type="ORF">PHISCL_06968</name>
</gene>
<comment type="function">
    <text evidence="9">Component of the Mediator complex, a coactivator involved in the regulated transcription of nearly all RNA polymerase II-dependent genes. Mediator functions as a bridge to convey information from gene-specific regulatory proteins to the basal RNA polymerase II transcription machinery. Mediator is recruited to promoters by direct interactions with regulatory proteins and serves as a scaffold for the assembly of a functional preinitiation complex with RNA polymerase II and the general transcription factors.</text>
</comment>
<keyword evidence="13" id="KW-1185">Reference proteome</keyword>
<accession>A0A3A2ZRU4</accession>
<feature type="domain" description="Mediator complex subunit 16 C-terminal" evidence="11">
    <location>
        <begin position="805"/>
        <end position="915"/>
    </location>
</feature>
<feature type="domain" description="Mediator complex subunit Med16 N-terminal" evidence="10">
    <location>
        <begin position="140"/>
        <end position="471"/>
    </location>
</feature>
<comment type="caution">
    <text evidence="12">The sequence shown here is derived from an EMBL/GenBank/DDBJ whole genome shotgun (WGS) entry which is preliminary data.</text>
</comment>
<evidence type="ECO:0000313" key="13">
    <source>
        <dbReference type="Proteomes" id="UP000266188"/>
    </source>
</evidence>
<dbReference type="GO" id="GO:0045893">
    <property type="term" value="P:positive regulation of DNA-templated transcription"/>
    <property type="evidence" value="ECO:0007669"/>
    <property type="project" value="TreeGrafter"/>
</dbReference>
<name>A0A3A2ZRU4_9EURO</name>
<comment type="similarity">
    <text evidence="2 9">Belongs to the Mediator complex subunit 16 family.</text>
</comment>
<dbReference type="AlphaFoldDB" id="A0A3A2ZRU4"/>
<dbReference type="Proteomes" id="UP000266188">
    <property type="component" value="Unassembled WGS sequence"/>
</dbReference>
<dbReference type="Pfam" id="PF11635">
    <property type="entry name" value="Med16_N"/>
    <property type="match status" value="1"/>
</dbReference>